<name>A0A1C7LLX3_GRIFR</name>
<gene>
    <name evidence="1" type="ORF">A0H81_14295</name>
</gene>
<reference evidence="1 2" key="1">
    <citation type="submission" date="2016-03" db="EMBL/GenBank/DDBJ databases">
        <title>Whole genome sequencing of Grifola frondosa 9006-11.</title>
        <authorList>
            <person name="Min B."/>
            <person name="Park H."/>
            <person name="Kim J.-G."/>
            <person name="Cho H."/>
            <person name="Oh Y.-L."/>
            <person name="Kong W.-S."/>
            <person name="Choi I.-G."/>
        </authorList>
    </citation>
    <scope>NUCLEOTIDE SEQUENCE [LARGE SCALE GENOMIC DNA]</scope>
    <source>
        <strain evidence="1 2">9006-11</strain>
    </source>
</reference>
<comment type="caution">
    <text evidence="1">The sequence shown here is derived from an EMBL/GenBank/DDBJ whole genome shotgun (WGS) entry which is preliminary data.</text>
</comment>
<dbReference type="OrthoDB" id="3429912at2759"/>
<evidence type="ECO:0000313" key="1">
    <source>
        <dbReference type="EMBL" id="OBZ65795.1"/>
    </source>
</evidence>
<sequence>MDSILSADFWESVLMPGSSNTMESLEWWFRVWSRRERAHHAAHVDVPAAFRHEHACAGQAKCRAQRARPRRRVRHRAAAVKSHGREYQYVNPVTIEHS</sequence>
<dbReference type="Proteomes" id="UP000092993">
    <property type="component" value="Unassembled WGS sequence"/>
</dbReference>
<dbReference type="AlphaFoldDB" id="A0A1C7LLX3"/>
<organism evidence="1 2">
    <name type="scientific">Grifola frondosa</name>
    <name type="common">Maitake</name>
    <name type="synonym">Polyporus frondosus</name>
    <dbReference type="NCBI Taxonomy" id="5627"/>
    <lineage>
        <taxon>Eukaryota</taxon>
        <taxon>Fungi</taxon>
        <taxon>Dikarya</taxon>
        <taxon>Basidiomycota</taxon>
        <taxon>Agaricomycotina</taxon>
        <taxon>Agaricomycetes</taxon>
        <taxon>Polyporales</taxon>
        <taxon>Grifolaceae</taxon>
        <taxon>Grifola</taxon>
    </lineage>
</organism>
<protein>
    <submittedName>
        <fullName evidence="1">Uncharacterized protein</fullName>
    </submittedName>
</protein>
<dbReference type="EMBL" id="LUGG01000041">
    <property type="protein sequence ID" value="OBZ65795.1"/>
    <property type="molecule type" value="Genomic_DNA"/>
</dbReference>
<accession>A0A1C7LLX3</accession>
<evidence type="ECO:0000313" key="2">
    <source>
        <dbReference type="Proteomes" id="UP000092993"/>
    </source>
</evidence>
<proteinExistence type="predicted"/>
<keyword evidence="2" id="KW-1185">Reference proteome</keyword>